<sequence length="700" mass="74096">MDLLRSLLATVVAGGDPGPFALLRREGADHVDVLRGELAVVATIAEIPLPAGPAGPHTLALVPYRQLAEHGLPCVDDGTPLECLRLTGHHRVPLADLVARLASTTLPTSTTPLAGAGRFDLDDEQYAELVRTVLRDEIGRGEGANFVLHRTYLATVQGPPLAAGLAALGRLLVDEPGAYWAFLVHTGTRTLVGATPERHVSVASGQVTMNPISGTHRLSAPRAADPADLLRFLADPKETDELYMVLDEELKMMARLAADGGGVHGPRLKRMAHLVHTEYLLTGRGDVDVRDALRETMFAPTVTGSPLRNALRVIARHEGRGRRYYSGVAALLGRDAAGRQTLDAPILIRTAELTADGVLRVPVGATLVRHSTPRGEVAETHTKATGILAAFGLRTGPTPDTPPAPRTPRSGVVERAAPDDGIGCDVEPGVAAALAARNTHLARFWLDRPALRDTAVPALRGRTALVVDAEDAFAVMLAHLLRALGLRVTVRPWQDLAPVPDSVDLLVIGPGPGDPRATRDTRRAGRTATAPGAGNSTATGAGLPTWIDADVPVDAAAKMDALRGLLTERLESGLPLLAVCLGQQLLAGLLGLRLHRRERPHQGLARTVDLFGRPRRVGFYSTFTALADADDLTTAHGRVRIARDPADGTVHALRGATFSGLQFHPESVLSQDGLAILRDDLTDLLAPCAPVQTGTAGDRP</sequence>
<reference evidence="8 9" key="1">
    <citation type="submission" date="2017-06" db="EMBL/GenBank/DDBJ databases">
        <authorList>
            <person name="Kim H.J."/>
            <person name="Triplett B.A."/>
        </authorList>
    </citation>
    <scope>NUCLEOTIDE SEQUENCE [LARGE SCALE GENOMIC DNA]</scope>
    <source>
        <strain evidence="8">FRACA_ARgP5</strain>
    </source>
</reference>
<name>A0A2I2KKA3_9ACTN</name>
<dbReference type="OrthoDB" id="8594609at2"/>
<dbReference type="InterPro" id="IPR017926">
    <property type="entry name" value="GATASE"/>
</dbReference>
<dbReference type="AlphaFoldDB" id="A0A2I2KKA3"/>
<dbReference type="EC" id="4.1.3.27" evidence="1"/>
<keyword evidence="3 8" id="KW-0456">Lyase</keyword>
<evidence type="ECO:0000313" key="9">
    <source>
        <dbReference type="Proteomes" id="UP000234331"/>
    </source>
</evidence>
<dbReference type="InterPro" id="IPR029062">
    <property type="entry name" value="Class_I_gatase-like"/>
</dbReference>
<evidence type="ECO:0000256" key="1">
    <source>
        <dbReference type="ARBA" id="ARBA00012266"/>
    </source>
</evidence>
<feature type="domain" description="Glutamine amidotransferase" evidence="6">
    <location>
        <begin position="465"/>
        <end position="520"/>
    </location>
</feature>
<accession>A0A2I2KKA3</accession>
<dbReference type="GO" id="GO:0004049">
    <property type="term" value="F:anthranilate synthase activity"/>
    <property type="evidence" value="ECO:0007669"/>
    <property type="project" value="UniProtKB-EC"/>
</dbReference>
<protein>
    <recommendedName>
        <fullName evidence="1">anthranilate synthase</fullName>
        <ecNumber evidence="1">4.1.3.27</ecNumber>
    </recommendedName>
</protein>
<dbReference type="RefSeq" id="WP_101830188.1">
    <property type="nucleotide sequence ID" value="NZ_FZMO01000030.1"/>
</dbReference>
<evidence type="ECO:0000259" key="7">
    <source>
        <dbReference type="Pfam" id="PF00425"/>
    </source>
</evidence>
<dbReference type="SUPFAM" id="SSF52317">
    <property type="entry name" value="Class I glutamine amidotransferase-like"/>
    <property type="match status" value="1"/>
</dbReference>
<keyword evidence="9" id="KW-1185">Reference proteome</keyword>
<proteinExistence type="predicted"/>
<evidence type="ECO:0000259" key="6">
    <source>
        <dbReference type="Pfam" id="PF00117"/>
    </source>
</evidence>
<evidence type="ECO:0000256" key="2">
    <source>
        <dbReference type="ARBA" id="ARBA00022962"/>
    </source>
</evidence>
<dbReference type="CDD" id="cd01743">
    <property type="entry name" value="GATase1_Anthranilate_Synthase"/>
    <property type="match status" value="1"/>
</dbReference>
<dbReference type="EMBL" id="FZMO01000030">
    <property type="protein sequence ID" value="SNQ46102.1"/>
    <property type="molecule type" value="Genomic_DNA"/>
</dbReference>
<dbReference type="PANTHER" id="PTHR11236">
    <property type="entry name" value="AMINOBENZOATE/ANTHRANILATE SYNTHASE"/>
    <property type="match status" value="1"/>
</dbReference>
<dbReference type="Gene3D" id="3.60.120.10">
    <property type="entry name" value="Anthranilate synthase"/>
    <property type="match status" value="1"/>
</dbReference>
<evidence type="ECO:0000256" key="3">
    <source>
        <dbReference type="ARBA" id="ARBA00023239"/>
    </source>
</evidence>
<dbReference type="Proteomes" id="UP000234331">
    <property type="component" value="Unassembled WGS sequence"/>
</dbReference>
<evidence type="ECO:0000256" key="5">
    <source>
        <dbReference type="SAM" id="MobiDB-lite"/>
    </source>
</evidence>
<dbReference type="GO" id="GO:0000162">
    <property type="term" value="P:L-tryptophan biosynthetic process"/>
    <property type="evidence" value="ECO:0007669"/>
    <property type="project" value="TreeGrafter"/>
</dbReference>
<comment type="catalytic activity">
    <reaction evidence="4">
        <text>chorismate + L-glutamine = anthranilate + pyruvate + L-glutamate + H(+)</text>
        <dbReference type="Rhea" id="RHEA:21732"/>
        <dbReference type="ChEBI" id="CHEBI:15361"/>
        <dbReference type="ChEBI" id="CHEBI:15378"/>
        <dbReference type="ChEBI" id="CHEBI:16567"/>
        <dbReference type="ChEBI" id="CHEBI:29748"/>
        <dbReference type="ChEBI" id="CHEBI:29985"/>
        <dbReference type="ChEBI" id="CHEBI:58359"/>
        <dbReference type="EC" id="4.1.3.27"/>
    </reaction>
</comment>
<dbReference type="Gene3D" id="3.40.50.880">
    <property type="match status" value="2"/>
</dbReference>
<keyword evidence="2" id="KW-0315">Glutamine amidotransferase</keyword>
<dbReference type="SUPFAM" id="SSF56322">
    <property type="entry name" value="ADC synthase"/>
    <property type="match status" value="1"/>
</dbReference>
<dbReference type="PROSITE" id="PS51273">
    <property type="entry name" value="GATASE_TYPE_1"/>
    <property type="match status" value="1"/>
</dbReference>
<dbReference type="InterPro" id="IPR019999">
    <property type="entry name" value="Anth_synth_I-like"/>
</dbReference>
<dbReference type="InterPro" id="IPR005801">
    <property type="entry name" value="ADC_synthase"/>
</dbReference>
<dbReference type="InterPro" id="IPR006221">
    <property type="entry name" value="TrpG/PapA_dom"/>
</dbReference>
<dbReference type="Pfam" id="PF00117">
    <property type="entry name" value="GATase"/>
    <property type="match status" value="2"/>
</dbReference>
<feature type="domain" description="Glutamine amidotransferase" evidence="6">
    <location>
        <begin position="566"/>
        <end position="682"/>
    </location>
</feature>
<dbReference type="InterPro" id="IPR015890">
    <property type="entry name" value="Chorismate_C"/>
</dbReference>
<evidence type="ECO:0000313" key="8">
    <source>
        <dbReference type="EMBL" id="SNQ46102.1"/>
    </source>
</evidence>
<feature type="domain" description="Chorismate-utilising enzyme C-terminal" evidence="7">
    <location>
        <begin position="123"/>
        <end position="383"/>
    </location>
</feature>
<evidence type="ECO:0000256" key="4">
    <source>
        <dbReference type="ARBA" id="ARBA00047683"/>
    </source>
</evidence>
<dbReference type="Pfam" id="PF00425">
    <property type="entry name" value="Chorismate_bind"/>
    <property type="match status" value="1"/>
</dbReference>
<organism evidence="8 9">
    <name type="scientific">Frankia canadensis</name>
    <dbReference type="NCBI Taxonomy" id="1836972"/>
    <lineage>
        <taxon>Bacteria</taxon>
        <taxon>Bacillati</taxon>
        <taxon>Actinomycetota</taxon>
        <taxon>Actinomycetes</taxon>
        <taxon>Frankiales</taxon>
        <taxon>Frankiaceae</taxon>
        <taxon>Frankia</taxon>
    </lineage>
</organism>
<dbReference type="PANTHER" id="PTHR11236:SF49">
    <property type="entry name" value="ANTHRANILATE SYNTHASE COMPONENT 1"/>
    <property type="match status" value="1"/>
</dbReference>
<gene>
    <name evidence="8" type="primary">phzB</name>
    <name evidence="8" type="ORF">FRACA_1250019</name>
</gene>
<feature type="region of interest" description="Disordered" evidence="5">
    <location>
        <begin position="507"/>
        <end position="541"/>
    </location>
</feature>